<dbReference type="Proteomes" id="UP001159363">
    <property type="component" value="Chromosome 7"/>
</dbReference>
<accession>A0ABQ9GXD1</accession>
<name>A0ABQ9GXD1_9NEOP</name>
<gene>
    <name evidence="1" type="ORF">PR048_021137</name>
</gene>
<evidence type="ECO:0000313" key="2">
    <source>
        <dbReference type="Proteomes" id="UP001159363"/>
    </source>
</evidence>
<evidence type="ECO:0000313" key="1">
    <source>
        <dbReference type="EMBL" id="KAJ8876690.1"/>
    </source>
</evidence>
<dbReference type="EMBL" id="JARBHB010000008">
    <property type="protein sequence ID" value="KAJ8876690.1"/>
    <property type="molecule type" value="Genomic_DNA"/>
</dbReference>
<protein>
    <submittedName>
        <fullName evidence="1">Uncharacterized protein</fullName>
    </submittedName>
</protein>
<comment type="caution">
    <text evidence="1">The sequence shown here is derived from an EMBL/GenBank/DDBJ whole genome shotgun (WGS) entry which is preliminary data.</text>
</comment>
<proteinExistence type="predicted"/>
<sequence>MGVLPTQASHSLGRAEELGVCLFREYHRGSNMNISALAAVSPLASPPQANRVRYPVASLPYLFMRESWRTMMLWSAGFPGIFRTLPPSYLHSGAAPNVILIGSQDFAVRKLRTGFNTRQGHRIFASGNRAGRCRCSAGFLGDLPFPPPFNSGTAPYSLQSPSSALSTSLLRAAQISFEIFEKRGSYVGYTDTLYRSAIASTCKALNLRAVYELIVLRETMGLTVATLSFYP</sequence>
<reference evidence="1 2" key="1">
    <citation type="submission" date="2023-02" db="EMBL/GenBank/DDBJ databases">
        <title>LHISI_Scaffold_Assembly.</title>
        <authorList>
            <person name="Stuart O.P."/>
            <person name="Cleave R."/>
            <person name="Magrath M.J.L."/>
            <person name="Mikheyev A.S."/>
        </authorList>
    </citation>
    <scope>NUCLEOTIDE SEQUENCE [LARGE SCALE GENOMIC DNA]</scope>
    <source>
        <strain evidence="1">Daus_M_001</strain>
        <tissue evidence="1">Leg muscle</tissue>
    </source>
</reference>
<keyword evidence="2" id="KW-1185">Reference proteome</keyword>
<organism evidence="1 2">
    <name type="scientific">Dryococelus australis</name>
    <dbReference type="NCBI Taxonomy" id="614101"/>
    <lineage>
        <taxon>Eukaryota</taxon>
        <taxon>Metazoa</taxon>
        <taxon>Ecdysozoa</taxon>
        <taxon>Arthropoda</taxon>
        <taxon>Hexapoda</taxon>
        <taxon>Insecta</taxon>
        <taxon>Pterygota</taxon>
        <taxon>Neoptera</taxon>
        <taxon>Polyneoptera</taxon>
        <taxon>Phasmatodea</taxon>
        <taxon>Verophasmatodea</taxon>
        <taxon>Anareolatae</taxon>
        <taxon>Phasmatidae</taxon>
        <taxon>Eurycanthinae</taxon>
        <taxon>Dryococelus</taxon>
    </lineage>
</organism>